<dbReference type="InterPro" id="IPR056924">
    <property type="entry name" value="SH3_Tf2-1"/>
</dbReference>
<dbReference type="InterPro" id="IPR016197">
    <property type="entry name" value="Chromo-like_dom_sf"/>
</dbReference>
<evidence type="ECO:0000259" key="1">
    <source>
        <dbReference type="Pfam" id="PF24626"/>
    </source>
</evidence>
<name>A0A9W7JD50_HIBTR</name>
<gene>
    <name evidence="2" type="ORF">HRI_004734000</name>
</gene>
<comment type="caution">
    <text evidence="2">The sequence shown here is derived from an EMBL/GenBank/DDBJ whole genome shotgun (WGS) entry which is preliminary data.</text>
</comment>
<dbReference type="Proteomes" id="UP001165190">
    <property type="component" value="Unassembled WGS sequence"/>
</dbReference>
<proteinExistence type="predicted"/>
<dbReference type="PANTHER" id="PTHR46148:SF44">
    <property type="entry name" value="GAG-POL POLYPROTEIN"/>
    <property type="match status" value="1"/>
</dbReference>
<evidence type="ECO:0000313" key="3">
    <source>
        <dbReference type="Proteomes" id="UP001165190"/>
    </source>
</evidence>
<keyword evidence="3" id="KW-1185">Reference proteome</keyword>
<dbReference type="Pfam" id="PF24626">
    <property type="entry name" value="SH3_Tf2-1"/>
    <property type="match status" value="1"/>
</dbReference>
<dbReference type="PANTHER" id="PTHR46148">
    <property type="entry name" value="CHROMO DOMAIN-CONTAINING PROTEIN"/>
    <property type="match status" value="1"/>
</dbReference>
<accession>A0A9W7JD50</accession>
<dbReference type="AlphaFoldDB" id="A0A9W7JD50"/>
<organism evidence="2 3">
    <name type="scientific">Hibiscus trionum</name>
    <name type="common">Flower of an hour</name>
    <dbReference type="NCBI Taxonomy" id="183268"/>
    <lineage>
        <taxon>Eukaryota</taxon>
        <taxon>Viridiplantae</taxon>
        <taxon>Streptophyta</taxon>
        <taxon>Embryophyta</taxon>
        <taxon>Tracheophyta</taxon>
        <taxon>Spermatophyta</taxon>
        <taxon>Magnoliopsida</taxon>
        <taxon>eudicotyledons</taxon>
        <taxon>Gunneridae</taxon>
        <taxon>Pentapetalae</taxon>
        <taxon>rosids</taxon>
        <taxon>malvids</taxon>
        <taxon>Malvales</taxon>
        <taxon>Malvaceae</taxon>
        <taxon>Malvoideae</taxon>
        <taxon>Hibiscus</taxon>
    </lineage>
</organism>
<sequence>MRFGQKGKLSLRFIGPYEVLERVGPIAYRLRLPPELEKIHDVFHVSMLRGYRSDSPHVMPIEEIELNPNLSYDEEPVEILDSDNKVLGGKTTELVKVLWRHHGVEEATWEMKDDMKK</sequence>
<evidence type="ECO:0000313" key="2">
    <source>
        <dbReference type="EMBL" id="GMJ10648.1"/>
    </source>
</evidence>
<protein>
    <recommendedName>
        <fullName evidence="1">Tf2-1-like SH3-like domain-containing protein</fullName>
    </recommendedName>
</protein>
<dbReference type="OrthoDB" id="991861at2759"/>
<feature type="domain" description="Tf2-1-like SH3-like" evidence="1">
    <location>
        <begin position="3"/>
        <end position="52"/>
    </location>
</feature>
<reference evidence="2" key="1">
    <citation type="submission" date="2023-05" db="EMBL/GenBank/DDBJ databases">
        <title>Genome and transcriptome analyses reveal genes involved in the formation of fine ridges on petal epidermal cells in Hibiscus trionum.</title>
        <authorList>
            <person name="Koshimizu S."/>
            <person name="Masuda S."/>
            <person name="Ishii T."/>
            <person name="Shirasu K."/>
            <person name="Hoshino A."/>
            <person name="Arita M."/>
        </authorList>
    </citation>
    <scope>NUCLEOTIDE SEQUENCE</scope>
    <source>
        <strain evidence="2">Hamamatsu line</strain>
    </source>
</reference>
<dbReference type="EMBL" id="BSYR01000057">
    <property type="protein sequence ID" value="GMJ10648.1"/>
    <property type="molecule type" value="Genomic_DNA"/>
</dbReference>
<dbReference type="SUPFAM" id="SSF54160">
    <property type="entry name" value="Chromo domain-like"/>
    <property type="match status" value="1"/>
</dbReference>